<gene>
    <name evidence="2" type="ORF">MFLAVUS_005414</name>
</gene>
<protein>
    <submittedName>
        <fullName evidence="2">Uncharacterized protein</fullName>
    </submittedName>
</protein>
<name>A0ABP9YYQ3_9FUNG</name>
<keyword evidence="3" id="KW-1185">Reference proteome</keyword>
<reference evidence="2 3" key="1">
    <citation type="submission" date="2024-04" db="EMBL/GenBank/DDBJ databases">
        <title>genome sequences of Mucor flavus KT1a and Helicostylum pulchrum KT1b strains isolated from the surface of a dry-aged beef.</title>
        <authorList>
            <person name="Toyotome T."/>
            <person name="Hosono M."/>
            <person name="Torimaru M."/>
            <person name="Fukuda K."/>
            <person name="Mikami N."/>
        </authorList>
    </citation>
    <scope>NUCLEOTIDE SEQUENCE [LARGE SCALE GENOMIC DNA]</scope>
    <source>
        <strain evidence="2 3">KT1a</strain>
    </source>
</reference>
<evidence type="ECO:0000256" key="1">
    <source>
        <dbReference type="SAM" id="MobiDB-lite"/>
    </source>
</evidence>
<dbReference type="Proteomes" id="UP001473302">
    <property type="component" value="Unassembled WGS sequence"/>
</dbReference>
<feature type="compositionally biased region" description="Pro residues" evidence="1">
    <location>
        <begin position="28"/>
        <end position="40"/>
    </location>
</feature>
<evidence type="ECO:0000313" key="2">
    <source>
        <dbReference type="EMBL" id="GAA5811967.1"/>
    </source>
</evidence>
<organism evidence="2 3">
    <name type="scientific">Mucor flavus</name>
    <dbReference type="NCBI Taxonomy" id="439312"/>
    <lineage>
        <taxon>Eukaryota</taxon>
        <taxon>Fungi</taxon>
        <taxon>Fungi incertae sedis</taxon>
        <taxon>Mucoromycota</taxon>
        <taxon>Mucoromycotina</taxon>
        <taxon>Mucoromycetes</taxon>
        <taxon>Mucorales</taxon>
        <taxon>Mucorineae</taxon>
        <taxon>Mucoraceae</taxon>
        <taxon>Mucor</taxon>
    </lineage>
</organism>
<sequence>MTAKRRKAPTDSELRRRRRTVDPSPSAGTPPPPTAHPPQPQVQNSFFERKCKLGTLLQRRFVDYKNLLRQVAEELSVLRNNAMNFALFMVIQWFTTQQLEIRAYQRQQLPNFQIYLQRLLHETSLINQLQQLIQQTGINHSLSFWKRCLDYEKGL</sequence>
<accession>A0ABP9YYQ3</accession>
<feature type="region of interest" description="Disordered" evidence="1">
    <location>
        <begin position="1"/>
        <end position="42"/>
    </location>
</feature>
<evidence type="ECO:0000313" key="3">
    <source>
        <dbReference type="Proteomes" id="UP001473302"/>
    </source>
</evidence>
<dbReference type="EMBL" id="BAABUK010000011">
    <property type="protein sequence ID" value="GAA5811967.1"/>
    <property type="molecule type" value="Genomic_DNA"/>
</dbReference>
<comment type="caution">
    <text evidence="2">The sequence shown here is derived from an EMBL/GenBank/DDBJ whole genome shotgun (WGS) entry which is preliminary data.</text>
</comment>
<proteinExistence type="predicted"/>